<feature type="compositionally biased region" description="Polar residues" evidence="1">
    <location>
        <begin position="138"/>
        <end position="154"/>
    </location>
</feature>
<feature type="compositionally biased region" description="Polar residues" evidence="1">
    <location>
        <begin position="53"/>
        <end position="72"/>
    </location>
</feature>
<evidence type="ECO:0000313" key="3">
    <source>
        <dbReference type="EMBL" id="HIS70395.1"/>
    </source>
</evidence>
<feature type="region of interest" description="Disordered" evidence="1">
    <location>
        <begin position="122"/>
        <end position="154"/>
    </location>
</feature>
<proteinExistence type="predicted"/>
<evidence type="ECO:0000313" key="4">
    <source>
        <dbReference type="Proteomes" id="UP000886742"/>
    </source>
</evidence>
<feature type="compositionally biased region" description="Low complexity" evidence="1">
    <location>
        <begin position="122"/>
        <end position="137"/>
    </location>
</feature>
<feature type="signal peptide" evidence="2">
    <location>
        <begin position="1"/>
        <end position="20"/>
    </location>
</feature>
<feature type="chain" id="PRO_5039281992" description="IncF plasmid conjugative transfer protein TraN" evidence="2">
    <location>
        <begin position="21"/>
        <end position="800"/>
    </location>
</feature>
<comment type="caution">
    <text evidence="3">The sequence shown here is derived from an EMBL/GenBank/DDBJ whole genome shotgun (WGS) entry which is preliminary data.</text>
</comment>
<name>A0A9D1FFB5_9PROT</name>
<feature type="compositionally biased region" description="Low complexity" evidence="1">
    <location>
        <begin position="32"/>
        <end position="52"/>
    </location>
</feature>
<reference evidence="3" key="1">
    <citation type="submission" date="2020-10" db="EMBL/GenBank/DDBJ databases">
        <authorList>
            <person name="Gilroy R."/>
        </authorList>
    </citation>
    <scope>NUCLEOTIDE SEQUENCE</scope>
    <source>
        <strain evidence="3">ChiGjej3B3-5194</strain>
    </source>
</reference>
<keyword evidence="2" id="KW-0732">Signal</keyword>
<protein>
    <recommendedName>
        <fullName evidence="5">IncF plasmid conjugative transfer protein TraN</fullName>
    </recommendedName>
</protein>
<dbReference type="Proteomes" id="UP000886742">
    <property type="component" value="Unassembled WGS sequence"/>
</dbReference>
<gene>
    <name evidence="3" type="ORF">IAD02_00180</name>
</gene>
<sequence>MRRLPLCFFLIAFSAPLAFADGTTTVSRVIPSTTANNNTSSTTSATRGATNTVSRGNVSRTTSAIQSVAQTPAASTTDSETATARDTTTRTVVSRTATSNNTASNNNVVRVGSRVLNLGGENTSATATATSRGSSTTVNSGGISRAGISQTHTNSARENLEATVNTVGRNARVEAASINNNPAVKRAGLTLRPSTAEVGGRATIAGTNIQTGSNIDEQVRGVQSRAAAVTPTTESIAEAKERLELTSDLNTSCQQQYNDCMDQFCNVIDSNQGRCSCSANLSNYTDVEEAVTDANNQLNDVAQRIRYVGLSADEIRAIMNETEAEEALSGAKDTSETRNMLDEIEALISDPTSVSSSSYSGSTSFGLDMDLDFSSDIADIFSLDFLNTGTTSFSNLRGKNLYDAAKNRCKTVLTSCEAAGANIDQISANYDLAIDKDCIAYEQGLTKMNETLVSNVRSANLMLQKARLAVMQNKNQYDAKGCIAALDTCMTDEMVCGADYTKCLDPTKKYIDENGDVVLGQDITDITDFMERYNNAAIDSEFLKNSYGMAINPDNCIADAADAGDVGNNGACVVSYLLKKIGTKQSVTDEGLCRAVLDKCQAYTYDDRGNYLPYNDVVVNYIQRAMVNVQAEQRQIIADYASNCMLDVANCYNQQVTQVNAWSSSASVNSVYNVMRGACRNVALTCAYAVFDNDATSCPEQTDGDRTDAQNDTCINSISEMFYQSLLCPDNSTYQTQAGTAGENGYVNEHCKCNSGYEQFGTQCLTECPDNSTRNTYGSCTCTSGYTMQNGVCVSNSTGD</sequence>
<feature type="region of interest" description="Disordered" evidence="1">
    <location>
        <begin position="31"/>
        <end position="105"/>
    </location>
</feature>
<evidence type="ECO:0008006" key="5">
    <source>
        <dbReference type="Google" id="ProtNLM"/>
    </source>
</evidence>
<feature type="compositionally biased region" description="Low complexity" evidence="1">
    <location>
        <begin position="73"/>
        <end position="105"/>
    </location>
</feature>
<evidence type="ECO:0000256" key="2">
    <source>
        <dbReference type="SAM" id="SignalP"/>
    </source>
</evidence>
<dbReference type="EMBL" id="DVJI01000002">
    <property type="protein sequence ID" value="HIS70395.1"/>
    <property type="molecule type" value="Genomic_DNA"/>
</dbReference>
<reference evidence="3" key="2">
    <citation type="journal article" date="2021" name="PeerJ">
        <title>Extensive microbial diversity within the chicken gut microbiome revealed by metagenomics and culture.</title>
        <authorList>
            <person name="Gilroy R."/>
            <person name="Ravi A."/>
            <person name="Getino M."/>
            <person name="Pursley I."/>
            <person name="Horton D.L."/>
            <person name="Alikhan N.F."/>
            <person name="Baker D."/>
            <person name="Gharbi K."/>
            <person name="Hall N."/>
            <person name="Watson M."/>
            <person name="Adriaenssens E.M."/>
            <person name="Foster-Nyarko E."/>
            <person name="Jarju S."/>
            <person name="Secka A."/>
            <person name="Antonio M."/>
            <person name="Oren A."/>
            <person name="Chaudhuri R.R."/>
            <person name="La Ragione R."/>
            <person name="Hildebrand F."/>
            <person name="Pallen M.J."/>
        </authorList>
    </citation>
    <scope>NUCLEOTIDE SEQUENCE</scope>
    <source>
        <strain evidence="3">ChiGjej3B3-5194</strain>
    </source>
</reference>
<evidence type="ECO:0000256" key="1">
    <source>
        <dbReference type="SAM" id="MobiDB-lite"/>
    </source>
</evidence>
<dbReference type="AlphaFoldDB" id="A0A9D1FFB5"/>
<accession>A0A9D1FFB5</accession>
<organism evidence="3 4">
    <name type="scientific">Candidatus Enterousia intestinigallinarum</name>
    <dbReference type="NCBI Taxonomy" id="2840790"/>
    <lineage>
        <taxon>Bacteria</taxon>
        <taxon>Pseudomonadati</taxon>
        <taxon>Pseudomonadota</taxon>
        <taxon>Alphaproteobacteria</taxon>
        <taxon>Candidatus Enterousia</taxon>
    </lineage>
</organism>